<comment type="similarity">
    <text evidence="2 14">Belongs to the radical SAM superfamily. RlmN family.</text>
</comment>
<dbReference type="InterPro" id="IPR040072">
    <property type="entry name" value="Methyltransferase_A"/>
</dbReference>
<evidence type="ECO:0000256" key="13">
    <source>
        <dbReference type="ARBA" id="ARBA00023157"/>
    </source>
</evidence>
<name>A0A9D9HTQ9_9BACT</name>
<dbReference type="GO" id="GO:0005737">
    <property type="term" value="C:cytoplasm"/>
    <property type="evidence" value="ECO:0007669"/>
    <property type="project" value="UniProtKB-SubCell"/>
</dbReference>
<sequence length="340" mass="38223">MQEPLLGKTLEELRSIAVEAGLPAFTGKQLADWLYKKRVCSIEEMTNISRKGREQLSERYCVGRMAPTHKAVSADGTIKYLLPTSCNHSVEAVYIPTDDRATLCISTQAGCKMHCRFCMTGTLGFHGQLSACDILNQVFSIPESDTLTNIVVMGMGEPMDNIDAVLRALEIMTADYGCAWSPRRITVSTVGLLPGLERFLKESECHLAVSLHNPFSRERQEIMPVEKAYPIQAVIDLIKQFDFAHQRRVSFEYIVFAGFNDTMRHAVEMLKLLRGMHCRINLIRFHDGNQCDLKGASMERMEFLRDYWTNNGITSTIRQSRGEDILAACGMLIAQEGNEA</sequence>
<accession>A0A9D9HTQ9</accession>
<dbReference type="InterPro" id="IPR013785">
    <property type="entry name" value="Aldolase_TIM"/>
</dbReference>
<keyword evidence="13 14" id="KW-1015">Disulfide bond</keyword>
<feature type="domain" description="Radical SAM core" evidence="15">
    <location>
        <begin position="97"/>
        <end position="324"/>
    </location>
</feature>
<dbReference type="SFLD" id="SFLDS00029">
    <property type="entry name" value="Radical_SAM"/>
    <property type="match status" value="1"/>
</dbReference>
<comment type="catalytic activity">
    <reaction evidence="14">
        <text>adenosine(37) in tRNA + 2 reduced [2Fe-2S]-[ferredoxin] + 2 S-adenosyl-L-methionine = 2-methyladenosine(37) in tRNA + 5'-deoxyadenosine + L-methionine + 2 oxidized [2Fe-2S]-[ferredoxin] + S-adenosyl-L-homocysteine</text>
        <dbReference type="Rhea" id="RHEA:43332"/>
        <dbReference type="Rhea" id="RHEA-COMP:10000"/>
        <dbReference type="Rhea" id="RHEA-COMP:10001"/>
        <dbReference type="Rhea" id="RHEA-COMP:10162"/>
        <dbReference type="Rhea" id="RHEA-COMP:10485"/>
        <dbReference type="ChEBI" id="CHEBI:17319"/>
        <dbReference type="ChEBI" id="CHEBI:33737"/>
        <dbReference type="ChEBI" id="CHEBI:33738"/>
        <dbReference type="ChEBI" id="CHEBI:57844"/>
        <dbReference type="ChEBI" id="CHEBI:57856"/>
        <dbReference type="ChEBI" id="CHEBI:59789"/>
        <dbReference type="ChEBI" id="CHEBI:74411"/>
        <dbReference type="ChEBI" id="CHEBI:74497"/>
        <dbReference type="EC" id="2.1.1.192"/>
    </reaction>
</comment>
<keyword evidence="5 14" id="KW-0698">rRNA processing</keyword>
<dbReference type="GO" id="GO:0070475">
    <property type="term" value="P:rRNA base methylation"/>
    <property type="evidence" value="ECO:0007669"/>
    <property type="project" value="UniProtKB-UniRule"/>
</dbReference>
<reference evidence="16" key="1">
    <citation type="submission" date="2020-10" db="EMBL/GenBank/DDBJ databases">
        <authorList>
            <person name="Gilroy R."/>
        </authorList>
    </citation>
    <scope>NUCLEOTIDE SEQUENCE</scope>
    <source>
        <strain evidence="16">G3-3990</strain>
    </source>
</reference>
<gene>
    <name evidence="14 16" type="primary">rlmN</name>
    <name evidence="16" type="ORF">IAA73_05520</name>
</gene>
<comment type="miscellaneous">
    <text evidence="14">Reaction proceeds by a ping-pong mechanism involving intermediate methylation of a conserved cysteine residue.</text>
</comment>
<dbReference type="InterPro" id="IPR004383">
    <property type="entry name" value="rRNA_lsu_MTrfase_RlmN/Cfr"/>
</dbReference>
<dbReference type="PANTHER" id="PTHR30544:SF5">
    <property type="entry name" value="RADICAL SAM CORE DOMAIN-CONTAINING PROTEIN"/>
    <property type="match status" value="1"/>
</dbReference>
<keyword evidence="11 14" id="KW-0408">Iron</keyword>
<keyword evidence="9 14" id="KW-0819">tRNA processing</keyword>
<evidence type="ECO:0000256" key="11">
    <source>
        <dbReference type="ARBA" id="ARBA00023004"/>
    </source>
</evidence>
<keyword evidence="10 14" id="KW-0479">Metal-binding</keyword>
<evidence type="ECO:0000256" key="7">
    <source>
        <dbReference type="ARBA" id="ARBA00022679"/>
    </source>
</evidence>
<evidence type="ECO:0000256" key="6">
    <source>
        <dbReference type="ARBA" id="ARBA00022603"/>
    </source>
</evidence>
<keyword evidence="6 14" id="KW-0489">Methyltransferase</keyword>
<dbReference type="SFLD" id="SFLDG01062">
    <property type="entry name" value="methyltransferase_(Class_A)"/>
    <property type="match status" value="1"/>
</dbReference>
<feature type="binding site" evidence="14">
    <location>
        <position position="188"/>
    </location>
    <ligand>
        <name>S-adenosyl-L-methionine</name>
        <dbReference type="ChEBI" id="CHEBI:59789"/>
    </ligand>
</feature>
<organism evidence="16 17">
    <name type="scientific">Candidatus Gallipaludibacter merdavium</name>
    <dbReference type="NCBI Taxonomy" id="2840839"/>
    <lineage>
        <taxon>Bacteria</taxon>
        <taxon>Pseudomonadati</taxon>
        <taxon>Bacteroidota</taxon>
        <taxon>Bacteroidia</taxon>
        <taxon>Bacteroidales</taxon>
        <taxon>Candidatus Gallipaludibacter</taxon>
    </lineage>
</organism>
<keyword evidence="8 14" id="KW-0949">S-adenosyl-L-methionine</keyword>
<dbReference type="GO" id="GO:0002935">
    <property type="term" value="F:tRNA (adenine(37)-C2)-methyltransferase activity"/>
    <property type="evidence" value="ECO:0007669"/>
    <property type="project" value="UniProtKB-UniRule"/>
</dbReference>
<feature type="binding site" evidence="14">
    <location>
        <begin position="156"/>
        <end position="157"/>
    </location>
    <ligand>
        <name>S-adenosyl-L-methionine</name>
        <dbReference type="ChEBI" id="CHEBI:59789"/>
    </ligand>
</feature>
<dbReference type="GO" id="GO:0030488">
    <property type="term" value="P:tRNA methylation"/>
    <property type="evidence" value="ECO:0007669"/>
    <property type="project" value="UniProtKB-UniRule"/>
</dbReference>
<keyword evidence="3 14" id="KW-0004">4Fe-4S</keyword>
<keyword evidence="12 14" id="KW-0411">Iron-sulfur</keyword>
<evidence type="ECO:0000256" key="5">
    <source>
        <dbReference type="ARBA" id="ARBA00022552"/>
    </source>
</evidence>
<evidence type="ECO:0000256" key="4">
    <source>
        <dbReference type="ARBA" id="ARBA00022490"/>
    </source>
</evidence>
<feature type="binding site" evidence="14">
    <location>
        <position position="115"/>
    </location>
    <ligand>
        <name>[4Fe-4S] cluster</name>
        <dbReference type="ChEBI" id="CHEBI:49883"/>
        <note>4Fe-4S-S-AdoMet</note>
    </ligand>
</feature>
<evidence type="ECO:0000256" key="2">
    <source>
        <dbReference type="ARBA" id="ARBA00007544"/>
    </source>
</evidence>
<comment type="function">
    <text evidence="14">Specifically methylates position 2 of adenine 2503 in 23S rRNA and position 2 of adenine 37 in tRNAs.</text>
</comment>
<dbReference type="InterPro" id="IPR027492">
    <property type="entry name" value="RNA_MTrfase_RlmN"/>
</dbReference>
<keyword evidence="7 14" id="KW-0808">Transferase</keyword>
<dbReference type="EC" id="2.1.1.192" evidence="14"/>
<dbReference type="Gene3D" id="1.10.150.530">
    <property type="match status" value="1"/>
</dbReference>
<evidence type="ECO:0000256" key="3">
    <source>
        <dbReference type="ARBA" id="ARBA00022485"/>
    </source>
</evidence>
<evidence type="ECO:0000256" key="1">
    <source>
        <dbReference type="ARBA" id="ARBA00004496"/>
    </source>
</evidence>
<dbReference type="PROSITE" id="PS51918">
    <property type="entry name" value="RADICAL_SAM"/>
    <property type="match status" value="1"/>
</dbReference>
<feature type="binding site" evidence="14">
    <location>
        <position position="286"/>
    </location>
    <ligand>
        <name>S-adenosyl-L-methionine</name>
        <dbReference type="ChEBI" id="CHEBI:59789"/>
    </ligand>
</feature>
<dbReference type="Pfam" id="PF21016">
    <property type="entry name" value="RlmN_N"/>
    <property type="match status" value="1"/>
</dbReference>
<dbReference type="GO" id="GO:0070040">
    <property type="term" value="F:rRNA (adenine(2503)-C2-)-methyltransferase activity"/>
    <property type="evidence" value="ECO:0007669"/>
    <property type="project" value="UniProtKB-UniRule"/>
</dbReference>
<dbReference type="GO" id="GO:0046872">
    <property type="term" value="F:metal ion binding"/>
    <property type="evidence" value="ECO:0007669"/>
    <property type="project" value="UniProtKB-KW"/>
</dbReference>
<comment type="catalytic activity">
    <reaction evidence="14">
        <text>adenosine(2503) in 23S rRNA + 2 reduced [2Fe-2S]-[ferredoxin] + 2 S-adenosyl-L-methionine = 2-methyladenosine(2503) in 23S rRNA + 5'-deoxyadenosine + L-methionine + 2 oxidized [2Fe-2S]-[ferredoxin] + S-adenosyl-L-homocysteine</text>
        <dbReference type="Rhea" id="RHEA:42916"/>
        <dbReference type="Rhea" id="RHEA-COMP:10000"/>
        <dbReference type="Rhea" id="RHEA-COMP:10001"/>
        <dbReference type="Rhea" id="RHEA-COMP:10152"/>
        <dbReference type="Rhea" id="RHEA-COMP:10282"/>
        <dbReference type="ChEBI" id="CHEBI:17319"/>
        <dbReference type="ChEBI" id="CHEBI:33737"/>
        <dbReference type="ChEBI" id="CHEBI:33738"/>
        <dbReference type="ChEBI" id="CHEBI:57844"/>
        <dbReference type="ChEBI" id="CHEBI:57856"/>
        <dbReference type="ChEBI" id="CHEBI:59789"/>
        <dbReference type="ChEBI" id="CHEBI:74411"/>
        <dbReference type="ChEBI" id="CHEBI:74497"/>
        <dbReference type="EC" id="2.1.1.192"/>
    </reaction>
</comment>
<evidence type="ECO:0000313" key="16">
    <source>
        <dbReference type="EMBL" id="MBO8459777.1"/>
    </source>
</evidence>
<proteinExistence type="inferred from homology"/>
<feature type="binding site" evidence="14">
    <location>
        <position position="111"/>
    </location>
    <ligand>
        <name>[4Fe-4S] cluster</name>
        <dbReference type="ChEBI" id="CHEBI:49883"/>
        <note>4Fe-4S-S-AdoMet</note>
    </ligand>
</feature>
<dbReference type="InterPro" id="IPR007197">
    <property type="entry name" value="rSAM"/>
</dbReference>
<dbReference type="PIRSF" id="PIRSF006004">
    <property type="entry name" value="CHP00048"/>
    <property type="match status" value="1"/>
</dbReference>
<dbReference type="GO" id="GO:0051539">
    <property type="term" value="F:4 iron, 4 sulfur cluster binding"/>
    <property type="evidence" value="ECO:0007669"/>
    <property type="project" value="UniProtKB-UniRule"/>
</dbReference>
<dbReference type="GO" id="GO:0019843">
    <property type="term" value="F:rRNA binding"/>
    <property type="evidence" value="ECO:0007669"/>
    <property type="project" value="UniProtKB-UniRule"/>
</dbReference>
<evidence type="ECO:0000256" key="14">
    <source>
        <dbReference type="HAMAP-Rule" id="MF_01849"/>
    </source>
</evidence>
<dbReference type="PANTHER" id="PTHR30544">
    <property type="entry name" value="23S RRNA METHYLTRANSFERASE"/>
    <property type="match status" value="1"/>
</dbReference>
<evidence type="ECO:0000256" key="12">
    <source>
        <dbReference type="ARBA" id="ARBA00023014"/>
    </source>
</evidence>
<evidence type="ECO:0000313" key="17">
    <source>
        <dbReference type="Proteomes" id="UP000823641"/>
    </source>
</evidence>
<feature type="binding site" evidence="14">
    <location>
        <begin position="210"/>
        <end position="212"/>
    </location>
    <ligand>
        <name>S-adenosyl-L-methionine</name>
        <dbReference type="ChEBI" id="CHEBI:59789"/>
    </ligand>
</feature>
<dbReference type="Gene3D" id="3.20.20.70">
    <property type="entry name" value="Aldolase class I"/>
    <property type="match status" value="1"/>
</dbReference>
<comment type="caution">
    <text evidence="16">The sequence shown here is derived from an EMBL/GenBank/DDBJ whole genome shotgun (WGS) entry which is preliminary data.</text>
</comment>
<feature type="binding site" evidence="14">
    <location>
        <position position="118"/>
    </location>
    <ligand>
        <name>[4Fe-4S] cluster</name>
        <dbReference type="ChEBI" id="CHEBI:49883"/>
        <note>4Fe-4S-S-AdoMet</note>
    </ligand>
</feature>
<dbReference type="Pfam" id="PF04055">
    <property type="entry name" value="Radical_SAM"/>
    <property type="match status" value="1"/>
</dbReference>
<dbReference type="EMBL" id="JADIMG010000055">
    <property type="protein sequence ID" value="MBO8459777.1"/>
    <property type="molecule type" value="Genomic_DNA"/>
</dbReference>
<comment type="subcellular location">
    <subcellularLocation>
        <location evidence="1 14">Cytoplasm</location>
    </subcellularLocation>
</comment>
<protein>
    <recommendedName>
        <fullName evidence="14">Probable dual-specificity RNA methyltransferase RlmN</fullName>
        <ecNumber evidence="14">2.1.1.192</ecNumber>
    </recommendedName>
    <alternativeName>
        <fullName evidence="14">23S rRNA (adenine(2503)-C(2))-methyltransferase</fullName>
    </alternativeName>
    <alternativeName>
        <fullName evidence="14">23S rRNA m2A2503 methyltransferase</fullName>
    </alternativeName>
    <alternativeName>
        <fullName evidence="14">Ribosomal RNA large subunit methyltransferase N</fullName>
    </alternativeName>
    <alternativeName>
        <fullName evidence="14">tRNA (adenine(37)-C(2))-methyltransferase</fullName>
    </alternativeName>
    <alternativeName>
        <fullName evidence="14">tRNA m2A37 methyltransferase</fullName>
    </alternativeName>
</protein>
<dbReference type="InterPro" id="IPR048641">
    <property type="entry name" value="RlmN_N"/>
</dbReference>
<dbReference type="SUPFAM" id="SSF102114">
    <property type="entry name" value="Radical SAM enzymes"/>
    <property type="match status" value="1"/>
</dbReference>
<dbReference type="GO" id="GO:0000049">
    <property type="term" value="F:tRNA binding"/>
    <property type="evidence" value="ECO:0007669"/>
    <property type="project" value="UniProtKB-UniRule"/>
</dbReference>
<comment type="caution">
    <text evidence="14">Lacks conserved residue(s) required for the propagation of feature annotation.</text>
</comment>
<comment type="cofactor">
    <cofactor evidence="14">
        <name>[4Fe-4S] cluster</name>
        <dbReference type="ChEBI" id="CHEBI:49883"/>
    </cofactor>
    <text evidence="14">Binds 1 [4Fe-4S] cluster. The cluster is coordinated with 3 cysteines and an exchangeable S-adenosyl-L-methionine.</text>
</comment>
<dbReference type="HAMAP" id="MF_01849">
    <property type="entry name" value="RNA_methyltr_RlmN"/>
    <property type="match status" value="1"/>
</dbReference>
<evidence type="ECO:0000256" key="8">
    <source>
        <dbReference type="ARBA" id="ARBA00022691"/>
    </source>
</evidence>
<reference evidence="16" key="2">
    <citation type="journal article" date="2021" name="PeerJ">
        <title>Extensive microbial diversity within the chicken gut microbiome revealed by metagenomics and culture.</title>
        <authorList>
            <person name="Gilroy R."/>
            <person name="Ravi A."/>
            <person name="Getino M."/>
            <person name="Pursley I."/>
            <person name="Horton D.L."/>
            <person name="Alikhan N.F."/>
            <person name="Baker D."/>
            <person name="Gharbi K."/>
            <person name="Hall N."/>
            <person name="Watson M."/>
            <person name="Adriaenssens E.M."/>
            <person name="Foster-Nyarko E."/>
            <person name="Jarju S."/>
            <person name="Secka A."/>
            <person name="Antonio M."/>
            <person name="Oren A."/>
            <person name="Chaudhuri R.R."/>
            <person name="La Ragione R."/>
            <person name="Hildebrand F."/>
            <person name="Pallen M.J."/>
        </authorList>
    </citation>
    <scope>NUCLEOTIDE SEQUENCE</scope>
    <source>
        <strain evidence="16">G3-3990</strain>
    </source>
</reference>
<dbReference type="SFLD" id="SFLDF00275">
    <property type="entry name" value="adenosine_C2_methyltransferase"/>
    <property type="match status" value="1"/>
</dbReference>
<keyword evidence="4 14" id="KW-0963">Cytoplasm</keyword>
<dbReference type="Proteomes" id="UP000823641">
    <property type="component" value="Unassembled WGS sequence"/>
</dbReference>
<evidence type="ECO:0000256" key="10">
    <source>
        <dbReference type="ARBA" id="ARBA00022723"/>
    </source>
</evidence>
<evidence type="ECO:0000259" key="15">
    <source>
        <dbReference type="PROSITE" id="PS51918"/>
    </source>
</evidence>
<dbReference type="AlphaFoldDB" id="A0A9D9HTQ9"/>
<dbReference type="InterPro" id="IPR058240">
    <property type="entry name" value="rSAM_sf"/>
</dbReference>
<evidence type="ECO:0000256" key="9">
    <source>
        <dbReference type="ARBA" id="ARBA00022694"/>
    </source>
</evidence>
<feature type="active site" description="S-methylcysteine intermediate" evidence="14">
    <location>
        <position position="329"/>
    </location>
</feature>
<dbReference type="NCBIfam" id="TIGR00048">
    <property type="entry name" value="rRNA_mod_RlmN"/>
    <property type="match status" value="1"/>
</dbReference>
<feature type="active site" description="Proton acceptor" evidence="14">
    <location>
        <position position="91"/>
    </location>
</feature>